<dbReference type="Proteomes" id="UP001330749">
    <property type="component" value="Unassembled WGS sequence"/>
</dbReference>
<protein>
    <recommendedName>
        <fullName evidence="4">DNA-binding protein</fullName>
    </recommendedName>
</protein>
<keyword evidence="1" id="KW-0812">Transmembrane</keyword>
<dbReference type="RefSeq" id="WP_327968352.1">
    <property type="nucleotide sequence ID" value="NZ_JARMQG010000160.1"/>
</dbReference>
<sequence>MNSNKTILAASIILSLGIVIGFLINSFKPFQDTNVSKAATNEDQNAVLINIDEASKLLGFSKEELKMIISAEKKSMAETGVFDGTMLPYVVVNGKQYFERTSLLKWAVEGSTQHREYQNGERYQ</sequence>
<accession>A0ABU6NAS5</accession>
<organism evidence="2 3">
    <name type="scientific">Bacillus xiapuensis</name>
    <dbReference type="NCBI Taxonomy" id="2014075"/>
    <lineage>
        <taxon>Bacteria</taxon>
        <taxon>Bacillati</taxon>
        <taxon>Bacillota</taxon>
        <taxon>Bacilli</taxon>
        <taxon>Bacillales</taxon>
        <taxon>Bacillaceae</taxon>
        <taxon>Bacillus</taxon>
    </lineage>
</organism>
<keyword evidence="1" id="KW-0472">Membrane</keyword>
<dbReference type="EMBL" id="JARMQG010000160">
    <property type="protein sequence ID" value="MED3563312.1"/>
    <property type="molecule type" value="Genomic_DNA"/>
</dbReference>
<reference evidence="2 3" key="1">
    <citation type="submission" date="2023-03" db="EMBL/GenBank/DDBJ databases">
        <title>Bacillus Genome Sequencing.</title>
        <authorList>
            <person name="Dunlap C."/>
        </authorList>
    </citation>
    <scope>NUCLEOTIDE SEQUENCE [LARGE SCALE GENOMIC DNA]</scope>
    <source>
        <strain evidence="2 3">B-14544</strain>
    </source>
</reference>
<comment type="caution">
    <text evidence="2">The sequence shown here is derived from an EMBL/GenBank/DDBJ whole genome shotgun (WGS) entry which is preliminary data.</text>
</comment>
<gene>
    <name evidence="2" type="ORF">P4447_12790</name>
</gene>
<proteinExistence type="predicted"/>
<keyword evidence="1" id="KW-1133">Transmembrane helix</keyword>
<evidence type="ECO:0000313" key="3">
    <source>
        <dbReference type="Proteomes" id="UP001330749"/>
    </source>
</evidence>
<name>A0ABU6NAS5_9BACI</name>
<evidence type="ECO:0000313" key="2">
    <source>
        <dbReference type="EMBL" id="MED3563312.1"/>
    </source>
</evidence>
<keyword evidence="3" id="KW-1185">Reference proteome</keyword>
<feature type="transmembrane region" description="Helical" evidence="1">
    <location>
        <begin position="6"/>
        <end position="27"/>
    </location>
</feature>
<evidence type="ECO:0000256" key="1">
    <source>
        <dbReference type="SAM" id="Phobius"/>
    </source>
</evidence>
<evidence type="ECO:0008006" key="4">
    <source>
        <dbReference type="Google" id="ProtNLM"/>
    </source>
</evidence>